<dbReference type="EMBL" id="VTFT01000001">
    <property type="protein sequence ID" value="TYT25404.1"/>
    <property type="molecule type" value="Genomic_DNA"/>
</dbReference>
<feature type="transmembrane region" description="Helical" evidence="1">
    <location>
        <begin position="203"/>
        <end position="222"/>
    </location>
</feature>
<evidence type="ECO:0000313" key="2">
    <source>
        <dbReference type="EMBL" id="TYT25404.1"/>
    </source>
</evidence>
<dbReference type="OrthoDB" id="5294804at2"/>
<dbReference type="Proteomes" id="UP000324973">
    <property type="component" value="Unassembled WGS sequence"/>
</dbReference>
<keyword evidence="1" id="KW-1133">Transmembrane helix</keyword>
<keyword evidence="1" id="KW-0812">Transmembrane</keyword>
<reference evidence="2 3" key="1">
    <citation type="submission" date="2019-08" db="EMBL/GenBank/DDBJ databases">
        <title>Luteimonas viscosus sp. nov., isolated from soil of a sunflower field.</title>
        <authorList>
            <person name="Jianli Z."/>
            <person name="Ying Z."/>
        </authorList>
    </citation>
    <scope>NUCLEOTIDE SEQUENCE [LARGE SCALE GENOMIC DNA]</scope>
    <source>
        <strain evidence="2 3">XBU10</strain>
    </source>
</reference>
<feature type="transmembrane region" description="Helical" evidence="1">
    <location>
        <begin position="149"/>
        <end position="171"/>
    </location>
</feature>
<accession>A0A5D4XMQ1</accession>
<proteinExistence type="predicted"/>
<feature type="transmembrane region" description="Helical" evidence="1">
    <location>
        <begin position="345"/>
        <end position="366"/>
    </location>
</feature>
<dbReference type="PANTHER" id="PTHR34219">
    <property type="entry name" value="IRON-REGULATED INNER MEMBRANE PROTEIN-RELATED"/>
    <property type="match status" value="1"/>
</dbReference>
<dbReference type="PANTHER" id="PTHR34219:SF5">
    <property type="entry name" value="BLR4505 PROTEIN"/>
    <property type="match status" value="1"/>
</dbReference>
<dbReference type="InterPro" id="IPR005625">
    <property type="entry name" value="PepSY-ass_TM"/>
</dbReference>
<keyword evidence="3" id="KW-1185">Reference proteome</keyword>
<organism evidence="2 3">
    <name type="scientific">Luteimonas viscosa</name>
    <dbReference type="NCBI Taxonomy" id="1132694"/>
    <lineage>
        <taxon>Bacteria</taxon>
        <taxon>Pseudomonadati</taxon>
        <taxon>Pseudomonadota</taxon>
        <taxon>Gammaproteobacteria</taxon>
        <taxon>Lysobacterales</taxon>
        <taxon>Lysobacteraceae</taxon>
        <taxon>Luteimonas</taxon>
    </lineage>
</organism>
<evidence type="ECO:0000313" key="3">
    <source>
        <dbReference type="Proteomes" id="UP000324973"/>
    </source>
</evidence>
<sequence>MRTRLALLAWHRWFGLGASLWLLLLALTGSAITFYDELDTWLNPDLRTTGEVAVTTDARAPLQLAIARAQEAVPGFEPWIVELPHAPGRTLWMLGHQESGGVERDFQLFSHPADGRVLGWREQGRFALDRRHAMDVLYGLHVDLMLGPVATWLFGLVSLLWLLDHLAAAWLSLPRLAAWRDAFRLAGPPGSGRRRHDRHRAPGMWLLVLTLVMSLTGVTLAWPEASRDAVGVLSPVSGRLDRTMPPATDTPRTLDIDTAIARVHAQQPDARIHSVRILPRVGAYAVRTFDPRDVDQQGRLWTYVAMDDGRLLGQRHDRGESAGDAFFVWQYALHSGQAFGLPGRVAVFVSGLGTALVCVTGVMLWWRRRRAVRGATGGDAVRSTLG</sequence>
<keyword evidence="1" id="KW-0472">Membrane</keyword>
<comment type="caution">
    <text evidence="2">The sequence shown here is derived from an EMBL/GenBank/DDBJ whole genome shotgun (WGS) entry which is preliminary data.</text>
</comment>
<protein>
    <submittedName>
        <fullName evidence="2">PepSY domain-containing protein</fullName>
    </submittedName>
</protein>
<dbReference type="AlphaFoldDB" id="A0A5D4XMQ1"/>
<name>A0A5D4XMQ1_9GAMM</name>
<dbReference type="Pfam" id="PF03929">
    <property type="entry name" value="PepSY_TM"/>
    <property type="match status" value="1"/>
</dbReference>
<evidence type="ECO:0000256" key="1">
    <source>
        <dbReference type="SAM" id="Phobius"/>
    </source>
</evidence>
<dbReference type="RefSeq" id="WP_149101955.1">
    <property type="nucleotide sequence ID" value="NZ_VTFT01000001.1"/>
</dbReference>
<gene>
    <name evidence="2" type="ORF">FZO89_03485</name>
</gene>